<reference evidence="1 2" key="1">
    <citation type="submission" date="2020-04" db="EMBL/GenBank/DDBJ databases">
        <title>Genome sequencing of novel species.</title>
        <authorList>
            <person name="Heo J."/>
            <person name="Kim S.-J."/>
            <person name="Kim J.-S."/>
            <person name="Hong S.-B."/>
            <person name="Kwon S.-W."/>
        </authorList>
    </citation>
    <scope>NUCLEOTIDE SEQUENCE [LARGE SCALE GENOMIC DNA]</scope>
    <source>
        <strain evidence="1 2">GN2-R2</strain>
    </source>
</reference>
<protein>
    <submittedName>
        <fullName evidence="1">Uncharacterized protein</fullName>
    </submittedName>
</protein>
<evidence type="ECO:0000313" key="2">
    <source>
        <dbReference type="Proteomes" id="UP000502415"/>
    </source>
</evidence>
<dbReference type="EMBL" id="CP051685">
    <property type="protein sequence ID" value="QJE02424.1"/>
    <property type="molecule type" value="Genomic_DNA"/>
</dbReference>
<dbReference type="AlphaFoldDB" id="A0A7Z2ZUH5"/>
<keyword evidence="2" id="KW-1185">Reference proteome</keyword>
<gene>
    <name evidence="1" type="ORF">HH212_22350</name>
</gene>
<dbReference type="KEGG" id="mfy:HH212_22350"/>
<dbReference type="RefSeq" id="WP_170204511.1">
    <property type="nucleotide sequence ID" value="NZ_CP051685.1"/>
</dbReference>
<evidence type="ECO:0000313" key="1">
    <source>
        <dbReference type="EMBL" id="QJE02424.1"/>
    </source>
</evidence>
<name>A0A7Z2ZUH5_9BURK</name>
<sequence>MEKLIAELARLYLATDVDGAGVPASLAGRLRGEDAQPLALSYGGLTRAIVIAFDERGKDEESQPWPRLCALANALQADLGLPAPAVSIAGDHGYRLWLSLAAPVPLAQAQAFVDLLRRAYPEMDRAGAAADAPVALPPCLHPASGKWAAFIHPGMGAAFADEAGLDMAPPSAGQAALLEGLESIGAAAFARALAVLRQAHGVPAATEGPLAATTVAAPAAPGAASGMPAVDAAAAAHPAYAGRTAAPSTDVPEGLLLKDATLEDIVRCLHAKNIEPTFRHLLPG</sequence>
<organism evidence="1 2">
    <name type="scientific">Massilia forsythiae</name>
    <dbReference type="NCBI Taxonomy" id="2728020"/>
    <lineage>
        <taxon>Bacteria</taxon>
        <taxon>Pseudomonadati</taxon>
        <taxon>Pseudomonadota</taxon>
        <taxon>Betaproteobacteria</taxon>
        <taxon>Burkholderiales</taxon>
        <taxon>Oxalobacteraceae</taxon>
        <taxon>Telluria group</taxon>
        <taxon>Massilia</taxon>
    </lineage>
</organism>
<dbReference type="Proteomes" id="UP000502415">
    <property type="component" value="Chromosome"/>
</dbReference>
<accession>A0A7Z2ZUH5</accession>
<proteinExistence type="predicted"/>